<dbReference type="EMBL" id="LILC01000013">
    <property type="protein sequence ID" value="KOO46327.1"/>
    <property type="molecule type" value="Genomic_DNA"/>
</dbReference>
<dbReference type="OrthoDB" id="2943866at2"/>
<proteinExistence type="predicted"/>
<organism evidence="1 2">
    <name type="scientific">Priestia koreensis</name>
    <dbReference type="NCBI Taxonomy" id="284581"/>
    <lineage>
        <taxon>Bacteria</taxon>
        <taxon>Bacillati</taxon>
        <taxon>Bacillota</taxon>
        <taxon>Bacilli</taxon>
        <taxon>Bacillales</taxon>
        <taxon>Bacillaceae</taxon>
        <taxon>Priestia</taxon>
    </lineage>
</organism>
<reference evidence="2" key="1">
    <citation type="submission" date="2015-08" db="EMBL/GenBank/DDBJ databases">
        <title>Fjat-14210 dsm16467.</title>
        <authorList>
            <person name="Liu B."/>
            <person name="Wang J."/>
            <person name="Zhu Y."/>
            <person name="Liu G."/>
            <person name="Chen Q."/>
            <person name="Chen Z."/>
            <person name="Lan J."/>
            <person name="Che J."/>
            <person name="Ge C."/>
            <person name="Shi H."/>
            <person name="Pan Z."/>
            <person name="Liu X."/>
        </authorList>
    </citation>
    <scope>NUCLEOTIDE SEQUENCE [LARGE SCALE GENOMIC DNA]</scope>
    <source>
        <strain evidence="2">DSM 16467</strain>
    </source>
</reference>
<name>A0A0M0L624_9BACI</name>
<dbReference type="AlphaFoldDB" id="A0A0M0L624"/>
<protein>
    <submittedName>
        <fullName evidence="1">Uncharacterized protein</fullName>
    </submittedName>
</protein>
<dbReference type="PATRIC" id="fig|284581.3.peg.2260"/>
<dbReference type="RefSeq" id="WP_053401407.1">
    <property type="nucleotide sequence ID" value="NZ_JAUBKI010000035.1"/>
</dbReference>
<accession>A0A0M0L624</accession>
<gene>
    <name evidence="1" type="ORF">AMD01_10800</name>
</gene>
<comment type="caution">
    <text evidence="1">The sequence shown here is derived from an EMBL/GenBank/DDBJ whole genome shotgun (WGS) entry which is preliminary data.</text>
</comment>
<evidence type="ECO:0000313" key="2">
    <source>
        <dbReference type="Proteomes" id="UP000037558"/>
    </source>
</evidence>
<dbReference type="STRING" id="284581.AMD01_10800"/>
<evidence type="ECO:0000313" key="1">
    <source>
        <dbReference type="EMBL" id="KOO46327.1"/>
    </source>
</evidence>
<sequence length="81" mass="8769">MPISLIFNQINVNSIGVTSSVSTGQNSQSDWTTQAKSNFGNGQEIGMVYSQGIVNIINDCDVVDGTMAQPELFKPQPTIQY</sequence>
<keyword evidence="2" id="KW-1185">Reference proteome</keyword>
<dbReference type="Proteomes" id="UP000037558">
    <property type="component" value="Unassembled WGS sequence"/>
</dbReference>